<evidence type="ECO:0000259" key="10">
    <source>
        <dbReference type="Pfam" id="PF02803"/>
    </source>
</evidence>
<dbReference type="GO" id="GO:0044281">
    <property type="term" value="P:small molecule metabolic process"/>
    <property type="evidence" value="ECO:0007669"/>
    <property type="project" value="UniProtKB-ARBA"/>
</dbReference>
<dbReference type="GeneID" id="28248244"/>
<feature type="domain" description="Thiolase C-terminal" evidence="10">
    <location>
        <begin position="269"/>
        <end position="389"/>
    </location>
</feature>
<dbReference type="InterPro" id="IPR020610">
    <property type="entry name" value="Thiolase_AS"/>
</dbReference>
<dbReference type="PIRSF" id="PIRSF000429">
    <property type="entry name" value="Ac-CoA_Ac_transf"/>
    <property type="match status" value="1"/>
</dbReference>
<name>A0A1B0ZY73_9RHOB</name>
<dbReference type="AlphaFoldDB" id="A0A1B0ZY73"/>
<dbReference type="InterPro" id="IPR002155">
    <property type="entry name" value="Thiolase"/>
</dbReference>
<evidence type="ECO:0000256" key="1">
    <source>
        <dbReference type="ARBA" id="ARBA00010982"/>
    </source>
</evidence>
<comment type="similarity">
    <text evidence="1 7">Belongs to the thiolase-like superfamily. Thiolase family.</text>
</comment>
<dbReference type="STRING" id="1265309.K529_000390"/>
<sequence length="390" mass="40419">MTKIVIAGAARTPMGGFQGMYENVSAADLGGAAIKAALERSGATTVDEVLMGCVLPAGQGQAPARQAGFAAGLGEDVPATTLNKMCGSGMKAAMIAYDQIALGHTDVMVAGGMESMTNAPYLLPKMRGGARIGHGQVIDHMFLDGLEDAYDKGRLMGTFAEDCAEHYQFTREEQDEFALGSLSNALAAQESGAFEGELTEVTVKTRKGAVVTDADEQPKSARPDKIPTLKPAFREGGTVTAANSSSISDGAAALVLASEEAAAARGLQVRGHILGHASYAQAPGWFTTAPVPAARKLMAQIGWDVEDVDIWEVNEAFAVVPMAFMREMGIPREKVNVNGGACALGHPIGASGARIMVTLLNALEKRGLKRGIAAICIGGGEGTAIAIERA</sequence>
<dbReference type="GO" id="GO:0003988">
    <property type="term" value="F:acetyl-CoA C-acyltransferase activity"/>
    <property type="evidence" value="ECO:0007669"/>
    <property type="project" value="UniProtKB-ARBA"/>
</dbReference>
<keyword evidence="3" id="KW-0583">PHB biosynthesis</keyword>
<evidence type="ECO:0000256" key="2">
    <source>
        <dbReference type="ARBA" id="ARBA00022679"/>
    </source>
</evidence>
<keyword evidence="4 7" id="KW-0012">Acyltransferase</keyword>
<dbReference type="PROSITE" id="PS00099">
    <property type="entry name" value="THIOLASE_3"/>
    <property type="match status" value="1"/>
</dbReference>
<feature type="compositionally biased region" description="Basic and acidic residues" evidence="8">
    <location>
        <begin position="216"/>
        <end position="227"/>
    </location>
</feature>
<dbReference type="NCBIfam" id="TIGR01930">
    <property type="entry name" value="AcCoA-C-Actrans"/>
    <property type="match status" value="1"/>
</dbReference>
<dbReference type="RefSeq" id="WP_005616830.1">
    <property type="nucleotide sequence ID" value="NZ_CP015230.1"/>
</dbReference>
<dbReference type="FunFam" id="3.40.47.10:FF:000010">
    <property type="entry name" value="Acetyl-CoA acetyltransferase (Thiolase)"/>
    <property type="match status" value="1"/>
</dbReference>
<dbReference type="GO" id="GO:0042619">
    <property type="term" value="P:poly-hydroxybutyrate biosynthetic process"/>
    <property type="evidence" value="ECO:0007669"/>
    <property type="project" value="UniProtKB-KW"/>
</dbReference>
<evidence type="ECO:0000313" key="11">
    <source>
        <dbReference type="EMBL" id="ANP39216.1"/>
    </source>
</evidence>
<evidence type="ECO:0000256" key="8">
    <source>
        <dbReference type="SAM" id="MobiDB-lite"/>
    </source>
</evidence>
<evidence type="ECO:0000256" key="7">
    <source>
        <dbReference type="RuleBase" id="RU003557"/>
    </source>
</evidence>
<protein>
    <submittedName>
        <fullName evidence="11">Acetyl-CoA acetyltransferase</fullName>
    </submittedName>
</protein>
<dbReference type="InterPro" id="IPR020617">
    <property type="entry name" value="Thiolase_C"/>
</dbReference>
<dbReference type="KEGG" id="rmb:K529_000390"/>
<feature type="domain" description="Thiolase N-terminal" evidence="9">
    <location>
        <begin position="4"/>
        <end position="260"/>
    </location>
</feature>
<dbReference type="PANTHER" id="PTHR18919">
    <property type="entry name" value="ACETYL-COA C-ACYLTRANSFERASE"/>
    <property type="match status" value="1"/>
</dbReference>
<feature type="active site" description="Acyl-thioester intermediate" evidence="6">
    <location>
        <position position="86"/>
    </location>
</feature>
<accession>A0A1B0ZY73</accession>
<dbReference type="PANTHER" id="PTHR18919:SF138">
    <property type="entry name" value="ACETYL-COA C-ACETYLTRANSFERASE"/>
    <property type="match status" value="1"/>
</dbReference>
<dbReference type="Proteomes" id="UP000013243">
    <property type="component" value="Chromosome"/>
</dbReference>
<keyword evidence="2 7" id="KW-0808">Transferase</keyword>
<evidence type="ECO:0000256" key="5">
    <source>
        <dbReference type="ARBA" id="ARBA00037924"/>
    </source>
</evidence>
<comment type="pathway">
    <text evidence="5">Metabolic intermediate biosynthesis; (R)-mevalonate biosynthesis; (R)-mevalonate from acetyl-CoA: step 1/3.</text>
</comment>
<gene>
    <name evidence="11" type="ORF">K529_000390</name>
</gene>
<evidence type="ECO:0000259" key="9">
    <source>
        <dbReference type="Pfam" id="PF00108"/>
    </source>
</evidence>
<dbReference type="InterPro" id="IPR016039">
    <property type="entry name" value="Thiolase-like"/>
</dbReference>
<evidence type="ECO:0000256" key="3">
    <source>
        <dbReference type="ARBA" id="ARBA00022752"/>
    </source>
</evidence>
<feature type="active site" description="Proton acceptor" evidence="6">
    <location>
        <position position="376"/>
    </location>
</feature>
<evidence type="ECO:0000256" key="4">
    <source>
        <dbReference type="ARBA" id="ARBA00023315"/>
    </source>
</evidence>
<dbReference type="Pfam" id="PF02803">
    <property type="entry name" value="Thiolase_C"/>
    <property type="match status" value="1"/>
</dbReference>
<organism evidence="11 12">
    <name type="scientific">Tritonibacter mobilis F1926</name>
    <dbReference type="NCBI Taxonomy" id="1265309"/>
    <lineage>
        <taxon>Bacteria</taxon>
        <taxon>Pseudomonadati</taxon>
        <taxon>Pseudomonadota</taxon>
        <taxon>Alphaproteobacteria</taxon>
        <taxon>Rhodobacterales</taxon>
        <taxon>Paracoccaceae</taxon>
        <taxon>Tritonibacter</taxon>
    </lineage>
</organism>
<dbReference type="Gene3D" id="3.40.47.10">
    <property type="match status" value="2"/>
</dbReference>
<proteinExistence type="inferred from homology"/>
<dbReference type="OrthoDB" id="9764638at2"/>
<dbReference type="EMBL" id="CP015230">
    <property type="protein sequence ID" value="ANP39216.1"/>
    <property type="molecule type" value="Genomic_DNA"/>
</dbReference>
<dbReference type="CDD" id="cd00751">
    <property type="entry name" value="thiolase"/>
    <property type="match status" value="1"/>
</dbReference>
<evidence type="ECO:0000313" key="12">
    <source>
        <dbReference type="Proteomes" id="UP000013243"/>
    </source>
</evidence>
<reference evidence="11 12" key="1">
    <citation type="journal article" date="2016" name="ISME J.">
        <title>Global occurrence and heterogeneity of the Roseobacter-clade species Ruegeria mobilis.</title>
        <authorList>
            <person name="Sonnenschein E."/>
            <person name="Gram L."/>
        </authorList>
    </citation>
    <scope>NUCLEOTIDE SEQUENCE [LARGE SCALE GENOMIC DNA]</scope>
    <source>
        <strain evidence="11 12">F1926</strain>
    </source>
</reference>
<dbReference type="SUPFAM" id="SSF53901">
    <property type="entry name" value="Thiolase-like"/>
    <property type="match status" value="2"/>
</dbReference>
<feature type="region of interest" description="Disordered" evidence="8">
    <location>
        <begin position="212"/>
        <end position="231"/>
    </location>
</feature>
<dbReference type="Pfam" id="PF00108">
    <property type="entry name" value="Thiolase_N"/>
    <property type="match status" value="1"/>
</dbReference>
<dbReference type="InterPro" id="IPR020616">
    <property type="entry name" value="Thiolase_N"/>
</dbReference>
<feature type="active site" description="Proton acceptor" evidence="6">
    <location>
        <position position="346"/>
    </location>
</feature>
<evidence type="ECO:0000256" key="6">
    <source>
        <dbReference type="PIRSR" id="PIRSR000429-1"/>
    </source>
</evidence>